<evidence type="ECO:0000256" key="8">
    <source>
        <dbReference type="ARBA" id="ARBA00023286"/>
    </source>
</evidence>
<keyword evidence="9" id="KW-0407">Ion channel</keyword>
<proteinExistence type="inferred from homology"/>
<dbReference type="InterPro" id="IPR014710">
    <property type="entry name" value="RmlC-like_jellyroll"/>
</dbReference>
<sequence>MGPSVYHFSFSSKKNIPHSTSISSYSRCIPIPGPSDPVLDPRTRKIKFLNRFTVLSRGAALAIDPLFLFAITVSPSPKPCIYIDGTMLLFATLLRTFVDLLHGMHLWLKFRMAYVAKESLVSGSGVLVWDSRAVVKQYVGSPKGFWFDLFVILPVPQAVYWLILPELLKQEKVKAVMTISHIIFLLQFFPKLYHSFYLMHGVKKVTGYIFGTALWGLILNLIAYFLASHVSGGFWYSLSVQRIAECLKKQCHVSKQCETLAWTCPREICYSSFTNSCLANSTMKGNFSTCMDQNGEFPFGNYAFALPLIVKNSNVVKILYSGLWGIMSLSTMGSNFDLTSQTTEVSFAIVMVLAGLSLFTFLIGNIQVFFHSVTPRRRQMQLRYCDIKWWMGRRQIPSELRRRVRHYEQERWKVMGGQDEMKLIKNMPDGLRRDIKRYLCLDLVRKVPLFDNLDDLILDHICDRVIPMVYSANEKILKEGEPVQRMVFIVKGSVMRSQNITQDMVTTTPIEPGGFIGDELIAWCLRIPFVDRFPPSSATFTCVEPVEAYGLNSDQLKHITNHFRYTFSRGELKYKTRYYSSNWRSWAAVNIQFAWRRYWQRTRGDFINRGTGNAGSSDDASTSSDQKLRHFAAMFMSLRPKDHLD</sequence>
<dbReference type="Gene3D" id="1.10.287.630">
    <property type="entry name" value="Helix hairpin bin"/>
    <property type="match status" value="1"/>
</dbReference>
<dbReference type="GO" id="GO:0016020">
    <property type="term" value="C:membrane"/>
    <property type="evidence" value="ECO:0007669"/>
    <property type="project" value="UniProtKB-SubCell"/>
</dbReference>
<evidence type="ECO:0000313" key="12">
    <source>
        <dbReference type="EMBL" id="WOH13464.1"/>
    </source>
</evidence>
<keyword evidence="8" id="KW-1071">Ligand-gated ion channel</keyword>
<dbReference type="InterPro" id="IPR000595">
    <property type="entry name" value="cNMP-bd_dom"/>
</dbReference>
<comment type="similarity">
    <text evidence="2">Belongs to the cyclic nucleotide-gated cation channel (TC 1.A.1.5) family.</text>
</comment>
<dbReference type="InterPro" id="IPR018490">
    <property type="entry name" value="cNMP-bd_dom_sf"/>
</dbReference>
<gene>
    <name evidence="12" type="ORF">DCAR_0832974</name>
</gene>
<keyword evidence="7 10" id="KW-0472">Membrane</keyword>
<dbReference type="InterPro" id="IPR005821">
    <property type="entry name" value="Ion_trans_dom"/>
</dbReference>
<dbReference type="SUPFAM" id="SSF51206">
    <property type="entry name" value="cAMP-binding domain-like"/>
    <property type="match status" value="1"/>
</dbReference>
<dbReference type="SUPFAM" id="SSF81324">
    <property type="entry name" value="Voltage-gated potassium channels"/>
    <property type="match status" value="1"/>
</dbReference>
<dbReference type="PANTHER" id="PTHR45651:SF50">
    <property type="entry name" value="CYCLIC NUCLEOTIDE-GATED ION CHANNEL 2"/>
    <property type="match status" value="1"/>
</dbReference>
<evidence type="ECO:0000256" key="5">
    <source>
        <dbReference type="ARBA" id="ARBA00022989"/>
    </source>
</evidence>
<feature type="transmembrane region" description="Helical" evidence="10">
    <location>
        <begin position="145"/>
        <end position="163"/>
    </location>
</feature>
<dbReference type="Proteomes" id="UP000077755">
    <property type="component" value="Chromosome 8"/>
</dbReference>
<keyword evidence="4 10" id="KW-0812">Transmembrane</keyword>
<evidence type="ECO:0000313" key="13">
    <source>
        <dbReference type="Proteomes" id="UP000077755"/>
    </source>
</evidence>
<evidence type="ECO:0000259" key="11">
    <source>
        <dbReference type="PROSITE" id="PS50042"/>
    </source>
</evidence>
<evidence type="ECO:0000256" key="7">
    <source>
        <dbReference type="ARBA" id="ARBA00023136"/>
    </source>
</evidence>
<keyword evidence="5 10" id="KW-1133">Transmembrane helix</keyword>
<dbReference type="PANTHER" id="PTHR45651">
    <property type="entry name" value="CYCLIC NUCLEOTIDE-GATED ION CHANNEL 15-RELATED-RELATED"/>
    <property type="match status" value="1"/>
</dbReference>
<name>A0AAF0XV98_DAUCS</name>
<protein>
    <recommendedName>
        <fullName evidence="11">Cyclic nucleotide-binding domain-containing protein</fullName>
    </recommendedName>
</protein>
<keyword evidence="13" id="KW-1185">Reference proteome</keyword>
<evidence type="ECO:0000256" key="3">
    <source>
        <dbReference type="ARBA" id="ARBA00022448"/>
    </source>
</evidence>
<reference evidence="12" key="2">
    <citation type="submission" date="2022-03" db="EMBL/GenBank/DDBJ databases">
        <title>Draft title - Genomic analysis of global carrot germplasm unveils the trajectory of domestication and the origin of high carotenoid orange carrot.</title>
        <authorList>
            <person name="Iorizzo M."/>
            <person name="Ellison S."/>
            <person name="Senalik D."/>
            <person name="Macko-Podgorni A."/>
            <person name="Grzebelus D."/>
            <person name="Bostan H."/>
            <person name="Rolling W."/>
            <person name="Curaba J."/>
            <person name="Simon P."/>
        </authorList>
    </citation>
    <scope>NUCLEOTIDE SEQUENCE</scope>
    <source>
        <tissue evidence="12">Leaf</tissue>
    </source>
</reference>
<reference evidence="12" key="1">
    <citation type="journal article" date="2016" name="Nat. Genet.">
        <title>A high-quality carrot genome assembly provides new insights into carotenoid accumulation and asterid genome evolution.</title>
        <authorList>
            <person name="Iorizzo M."/>
            <person name="Ellison S."/>
            <person name="Senalik D."/>
            <person name="Zeng P."/>
            <person name="Satapoomin P."/>
            <person name="Huang J."/>
            <person name="Bowman M."/>
            <person name="Iovene M."/>
            <person name="Sanseverino W."/>
            <person name="Cavagnaro P."/>
            <person name="Yildiz M."/>
            <person name="Macko-Podgorni A."/>
            <person name="Moranska E."/>
            <person name="Grzebelus E."/>
            <person name="Grzebelus D."/>
            <person name="Ashrafi H."/>
            <person name="Zheng Z."/>
            <person name="Cheng S."/>
            <person name="Spooner D."/>
            <person name="Van Deynze A."/>
            <person name="Simon P."/>
        </authorList>
    </citation>
    <scope>NUCLEOTIDE SEQUENCE</scope>
    <source>
        <tissue evidence="12">Leaf</tissue>
    </source>
</reference>
<dbReference type="GO" id="GO:0034220">
    <property type="term" value="P:monoatomic ion transmembrane transport"/>
    <property type="evidence" value="ECO:0007669"/>
    <property type="project" value="UniProtKB-KW"/>
</dbReference>
<dbReference type="AlphaFoldDB" id="A0AAF0XV98"/>
<feature type="domain" description="Cyclic nucleotide-binding" evidence="11">
    <location>
        <begin position="449"/>
        <end position="559"/>
    </location>
</feature>
<accession>A0AAF0XV98</accession>
<evidence type="ECO:0000256" key="6">
    <source>
        <dbReference type="ARBA" id="ARBA00023065"/>
    </source>
</evidence>
<dbReference type="Gene3D" id="2.60.120.10">
    <property type="entry name" value="Jelly Rolls"/>
    <property type="match status" value="1"/>
</dbReference>
<evidence type="ECO:0000256" key="9">
    <source>
        <dbReference type="ARBA" id="ARBA00023303"/>
    </source>
</evidence>
<evidence type="ECO:0000256" key="2">
    <source>
        <dbReference type="ARBA" id="ARBA00010486"/>
    </source>
</evidence>
<dbReference type="EMBL" id="CP093350">
    <property type="protein sequence ID" value="WOH13464.1"/>
    <property type="molecule type" value="Genomic_DNA"/>
</dbReference>
<evidence type="ECO:0000256" key="4">
    <source>
        <dbReference type="ARBA" id="ARBA00022692"/>
    </source>
</evidence>
<comment type="subcellular location">
    <subcellularLocation>
        <location evidence="1">Membrane</location>
        <topology evidence="1">Multi-pass membrane protein</topology>
    </subcellularLocation>
</comment>
<dbReference type="Pfam" id="PF00520">
    <property type="entry name" value="Ion_trans"/>
    <property type="match status" value="1"/>
</dbReference>
<feature type="transmembrane region" description="Helical" evidence="10">
    <location>
        <begin position="81"/>
        <end position="102"/>
    </location>
</feature>
<feature type="transmembrane region" description="Helical" evidence="10">
    <location>
        <begin position="345"/>
        <end position="370"/>
    </location>
</feature>
<organism evidence="12 13">
    <name type="scientific">Daucus carota subsp. sativus</name>
    <name type="common">Carrot</name>
    <dbReference type="NCBI Taxonomy" id="79200"/>
    <lineage>
        <taxon>Eukaryota</taxon>
        <taxon>Viridiplantae</taxon>
        <taxon>Streptophyta</taxon>
        <taxon>Embryophyta</taxon>
        <taxon>Tracheophyta</taxon>
        <taxon>Spermatophyta</taxon>
        <taxon>Magnoliopsida</taxon>
        <taxon>eudicotyledons</taxon>
        <taxon>Gunneridae</taxon>
        <taxon>Pentapetalae</taxon>
        <taxon>asterids</taxon>
        <taxon>campanulids</taxon>
        <taxon>Apiales</taxon>
        <taxon>Apiaceae</taxon>
        <taxon>Apioideae</taxon>
        <taxon>Scandiceae</taxon>
        <taxon>Daucinae</taxon>
        <taxon>Daucus</taxon>
        <taxon>Daucus sect. Daucus</taxon>
    </lineage>
</organism>
<dbReference type="PROSITE" id="PS50042">
    <property type="entry name" value="CNMP_BINDING_3"/>
    <property type="match status" value="1"/>
</dbReference>
<feature type="transmembrane region" description="Helical" evidence="10">
    <location>
        <begin position="175"/>
        <end position="193"/>
    </location>
</feature>
<dbReference type="CDD" id="cd00038">
    <property type="entry name" value="CAP_ED"/>
    <property type="match status" value="1"/>
</dbReference>
<feature type="transmembrane region" description="Helical" evidence="10">
    <location>
        <begin position="54"/>
        <end position="75"/>
    </location>
</feature>
<keyword evidence="3" id="KW-0813">Transport</keyword>
<evidence type="ECO:0000256" key="1">
    <source>
        <dbReference type="ARBA" id="ARBA00004141"/>
    </source>
</evidence>
<feature type="transmembrane region" description="Helical" evidence="10">
    <location>
        <begin position="205"/>
        <end position="227"/>
    </location>
</feature>
<evidence type="ECO:0000256" key="10">
    <source>
        <dbReference type="SAM" id="Phobius"/>
    </source>
</evidence>
<keyword evidence="6" id="KW-0406">Ion transport</keyword>